<organism evidence="1 2">
    <name type="scientific">Clunio marinus</name>
    <dbReference type="NCBI Taxonomy" id="568069"/>
    <lineage>
        <taxon>Eukaryota</taxon>
        <taxon>Metazoa</taxon>
        <taxon>Ecdysozoa</taxon>
        <taxon>Arthropoda</taxon>
        <taxon>Hexapoda</taxon>
        <taxon>Insecta</taxon>
        <taxon>Pterygota</taxon>
        <taxon>Neoptera</taxon>
        <taxon>Endopterygota</taxon>
        <taxon>Diptera</taxon>
        <taxon>Nematocera</taxon>
        <taxon>Chironomoidea</taxon>
        <taxon>Chironomidae</taxon>
        <taxon>Clunio</taxon>
    </lineage>
</organism>
<proteinExistence type="predicted"/>
<evidence type="ECO:0000313" key="1">
    <source>
        <dbReference type="EMBL" id="CRK94744.1"/>
    </source>
</evidence>
<dbReference type="EMBL" id="CVRI01000040">
    <property type="protein sequence ID" value="CRK94744.1"/>
    <property type="molecule type" value="Genomic_DNA"/>
</dbReference>
<gene>
    <name evidence="1" type="ORF">CLUMA_CG008244</name>
</gene>
<name>A0A1J1I365_9DIPT</name>
<reference evidence="1 2" key="1">
    <citation type="submission" date="2015-04" db="EMBL/GenBank/DDBJ databases">
        <authorList>
            <person name="Syromyatnikov M.Y."/>
            <person name="Popov V.N."/>
        </authorList>
    </citation>
    <scope>NUCLEOTIDE SEQUENCE [LARGE SCALE GENOMIC DNA]</scope>
</reference>
<evidence type="ECO:0000313" key="2">
    <source>
        <dbReference type="Proteomes" id="UP000183832"/>
    </source>
</evidence>
<accession>A0A1J1I365</accession>
<keyword evidence="2" id="KW-1185">Reference proteome</keyword>
<dbReference type="Proteomes" id="UP000183832">
    <property type="component" value="Unassembled WGS sequence"/>
</dbReference>
<dbReference type="AlphaFoldDB" id="A0A1J1I365"/>
<sequence>MTHIFRFLKYELKQAGWQNEKGKINSLLCCVNALSKPVRETSLYASHSAGYEGFNVYISAS</sequence>
<protein>
    <submittedName>
        <fullName evidence="1">CLUMA_CG008244, isoform A</fullName>
    </submittedName>
</protein>